<evidence type="ECO:0000313" key="2">
    <source>
        <dbReference type="Proteomes" id="UP000821845"/>
    </source>
</evidence>
<accession>A0ACB7TMN9</accession>
<dbReference type="Proteomes" id="UP000821845">
    <property type="component" value="Chromosome 1"/>
</dbReference>
<proteinExistence type="predicted"/>
<sequence length="181" mass="19622">MHAEKRRSPAYKGAEGAAGVARDRCVLSPFDASRSFPLARNSVQTQRHAGHALQQHGLALRLVLTSREGAKTAANATPVVLQVPRRGGEADRQHRVVFLLTVRGMLLARESRLSSKKGAQLGGAVNATSRQPGTALPRRTALLGSALRSPRQRVTRTAGHPPAGRTRNRCRFLARRALFTQ</sequence>
<keyword evidence="2" id="KW-1185">Reference proteome</keyword>
<reference evidence="1" key="1">
    <citation type="submission" date="2020-05" db="EMBL/GenBank/DDBJ databases">
        <title>Large-scale comparative analyses of tick genomes elucidate their genetic diversity and vector capacities.</title>
        <authorList>
            <person name="Jia N."/>
            <person name="Wang J."/>
            <person name="Shi W."/>
            <person name="Du L."/>
            <person name="Sun Y."/>
            <person name="Zhan W."/>
            <person name="Jiang J."/>
            <person name="Wang Q."/>
            <person name="Zhang B."/>
            <person name="Ji P."/>
            <person name="Sakyi L.B."/>
            <person name="Cui X."/>
            <person name="Yuan T."/>
            <person name="Jiang B."/>
            <person name="Yang W."/>
            <person name="Lam T.T.-Y."/>
            <person name="Chang Q."/>
            <person name="Ding S."/>
            <person name="Wang X."/>
            <person name="Zhu J."/>
            <person name="Ruan X."/>
            <person name="Zhao L."/>
            <person name="Wei J."/>
            <person name="Que T."/>
            <person name="Du C."/>
            <person name="Cheng J."/>
            <person name="Dai P."/>
            <person name="Han X."/>
            <person name="Huang E."/>
            <person name="Gao Y."/>
            <person name="Liu J."/>
            <person name="Shao H."/>
            <person name="Ye R."/>
            <person name="Li L."/>
            <person name="Wei W."/>
            <person name="Wang X."/>
            <person name="Wang C."/>
            <person name="Yang T."/>
            <person name="Huo Q."/>
            <person name="Li W."/>
            <person name="Guo W."/>
            <person name="Chen H."/>
            <person name="Zhou L."/>
            <person name="Ni X."/>
            <person name="Tian J."/>
            <person name="Zhou Y."/>
            <person name="Sheng Y."/>
            <person name="Liu T."/>
            <person name="Pan Y."/>
            <person name="Xia L."/>
            <person name="Li J."/>
            <person name="Zhao F."/>
            <person name="Cao W."/>
        </authorList>
    </citation>
    <scope>NUCLEOTIDE SEQUENCE</scope>
    <source>
        <strain evidence="1">Hyas-2018</strain>
    </source>
</reference>
<comment type="caution">
    <text evidence="1">The sequence shown here is derived from an EMBL/GenBank/DDBJ whole genome shotgun (WGS) entry which is preliminary data.</text>
</comment>
<organism evidence="1 2">
    <name type="scientific">Hyalomma asiaticum</name>
    <name type="common">Tick</name>
    <dbReference type="NCBI Taxonomy" id="266040"/>
    <lineage>
        <taxon>Eukaryota</taxon>
        <taxon>Metazoa</taxon>
        <taxon>Ecdysozoa</taxon>
        <taxon>Arthropoda</taxon>
        <taxon>Chelicerata</taxon>
        <taxon>Arachnida</taxon>
        <taxon>Acari</taxon>
        <taxon>Parasitiformes</taxon>
        <taxon>Ixodida</taxon>
        <taxon>Ixodoidea</taxon>
        <taxon>Ixodidae</taxon>
        <taxon>Hyalomminae</taxon>
        <taxon>Hyalomma</taxon>
    </lineage>
</organism>
<evidence type="ECO:0000313" key="1">
    <source>
        <dbReference type="EMBL" id="KAH6947592.1"/>
    </source>
</evidence>
<dbReference type="EMBL" id="CM023481">
    <property type="protein sequence ID" value="KAH6947592.1"/>
    <property type="molecule type" value="Genomic_DNA"/>
</dbReference>
<gene>
    <name evidence="1" type="ORF">HPB50_020169</name>
</gene>
<protein>
    <submittedName>
        <fullName evidence="1">Uncharacterized protein</fullName>
    </submittedName>
</protein>
<name>A0ACB7TMN9_HYAAI</name>